<accession>A0A344TFL6</accession>
<keyword evidence="1" id="KW-0261">Viral envelope protein</keyword>
<dbReference type="OrthoDB" id="1550456at2"/>
<dbReference type="RefSeq" id="WP_114066222.1">
    <property type="nucleotide sequence ID" value="NZ_CP030850.1"/>
</dbReference>
<keyword evidence="1" id="KW-0946">Virion</keyword>
<gene>
    <name evidence="1" type="ORF">DR864_06680</name>
</gene>
<name>A0A344TFL6_9BACT</name>
<dbReference type="Proteomes" id="UP000251993">
    <property type="component" value="Chromosome"/>
</dbReference>
<dbReference type="Pfam" id="PF07166">
    <property type="entry name" value="DUF1398"/>
    <property type="match status" value="1"/>
</dbReference>
<protein>
    <submittedName>
        <fullName evidence="1">Phage envelope protein</fullName>
    </submittedName>
</protein>
<dbReference type="InterPro" id="IPR009833">
    <property type="entry name" value="DUF1398"/>
</dbReference>
<dbReference type="SUPFAM" id="SSF160419">
    <property type="entry name" value="YdfO-like"/>
    <property type="match status" value="1"/>
</dbReference>
<dbReference type="AlphaFoldDB" id="A0A344TFL6"/>
<dbReference type="Gene3D" id="3.30.1810.10">
    <property type="entry name" value="YdfO-like"/>
    <property type="match status" value="1"/>
</dbReference>
<keyword evidence="2" id="KW-1185">Reference proteome</keyword>
<sequence>MFTVDQIKAAHSKVKSGADFPNYIQELIQLGVTSYETYVSDGHTDYFGKDAYQTSTTPTYDTLFIAEISNAEQFKIDLKAHQQGKTDYPTFCKDCAKSGIEKWTVAMDKMTCTYYNKAKDELLMEIIPQ</sequence>
<evidence type="ECO:0000313" key="1">
    <source>
        <dbReference type="EMBL" id="AXE17437.1"/>
    </source>
</evidence>
<proteinExistence type="predicted"/>
<dbReference type="EMBL" id="CP030850">
    <property type="protein sequence ID" value="AXE17437.1"/>
    <property type="molecule type" value="Genomic_DNA"/>
</dbReference>
<reference evidence="1 2" key="1">
    <citation type="submission" date="2018-07" db="EMBL/GenBank/DDBJ databases">
        <title>Genome sequencing of Runella.</title>
        <authorList>
            <person name="Baek M.-G."/>
            <person name="Yi H."/>
        </authorList>
    </citation>
    <scope>NUCLEOTIDE SEQUENCE [LARGE SCALE GENOMIC DNA]</scope>
    <source>
        <strain evidence="1 2">HYN0085</strain>
    </source>
</reference>
<dbReference type="InterPro" id="IPR036696">
    <property type="entry name" value="YdfO-like_sf"/>
</dbReference>
<dbReference type="KEGG" id="run:DR864_06680"/>
<evidence type="ECO:0000313" key="2">
    <source>
        <dbReference type="Proteomes" id="UP000251993"/>
    </source>
</evidence>
<organism evidence="1 2">
    <name type="scientific">Runella rosea</name>
    <dbReference type="NCBI Taxonomy" id="2259595"/>
    <lineage>
        <taxon>Bacteria</taxon>
        <taxon>Pseudomonadati</taxon>
        <taxon>Bacteroidota</taxon>
        <taxon>Cytophagia</taxon>
        <taxon>Cytophagales</taxon>
        <taxon>Spirosomataceae</taxon>
        <taxon>Runella</taxon>
    </lineage>
</organism>